<gene>
    <name evidence="4" type="ORF">DAY19_12115</name>
</gene>
<keyword evidence="1 2" id="KW-0597">Phosphoprotein</keyword>
<dbReference type="RefSeq" id="WP_115362830.1">
    <property type="nucleotide sequence ID" value="NZ_QDKL01000003.1"/>
</dbReference>
<protein>
    <submittedName>
        <fullName evidence="4">Response regulator</fullName>
    </submittedName>
</protein>
<dbReference type="InterPro" id="IPR001789">
    <property type="entry name" value="Sig_transdc_resp-reg_receiver"/>
</dbReference>
<reference evidence="5" key="1">
    <citation type="journal article" date="2019" name="Int. J. Syst. Evol. Microbiol.">
        <title>Halobacteriovorax valvorus sp. nov., a novel prokaryotic predator isolated from coastal seawater of China.</title>
        <authorList>
            <person name="Chen M.-X."/>
        </authorList>
    </citation>
    <scope>NUCLEOTIDE SEQUENCE [LARGE SCALE GENOMIC DNA]</scope>
    <source>
        <strain evidence="5">BL9</strain>
    </source>
</reference>
<dbReference type="EMBL" id="QDKL01000003">
    <property type="protein sequence ID" value="RZF20724.1"/>
    <property type="molecule type" value="Genomic_DNA"/>
</dbReference>
<keyword evidence="5" id="KW-1185">Reference proteome</keyword>
<dbReference type="PANTHER" id="PTHR44591">
    <property type="entry name" value="STRESS RESPONSE REGULATOR PROTEIN 1"/>
    <property type="match status" value="1"/>
</dbReference>
<feature type="modified residue" description="4-aspartylphosphate" evidence="2">
    <location>
        <position position="51"/>
    </location>
</feature>
<accession>A0ABY0IGS1</accession>
<organism evidence="4 5">
    <name type="scientific">Halobacteriovorax vibrionivorans</name>
    <dbReference type="NCBI Taxonomy" id="2152716"/>
    <lineage>
        <taxon>Bacteria</taxon>
        <taxon>Pseudomonadati</taxon>
        <taxon>Bdellovibrionota</taxon>
        <taxon>Bacteriovoracia</taxon>
        <taxon>Bacteriovoracales</taxon>
        <taxon>Halobacteriovoraceae</taxon>
        <taxon>Halobacteriovorax</taxon>
    </lineage>
</organism>
<feature type="domain" description="Response regulatory" evidence="3">
    <location>
        <begin position="2"/>
        <end position="116"/>
    </location>
</feature>
<sequence>MKFLFVEDEVELVELYQYMFDRIGLDYEVAYNGEEALEKVKNGQFDFIFSDIRMPKMNGIDFLKNLISEGLNFKKFVFVTAHQEVSLDEVKEMGAHDILYKPIRHQVFMDYIQDLQA</sequence>
<evidence type="ECO:0000313" key="5">
    <source>
        <dbReference type="Proteomes" id="UP000443582"/>
    </source>
</evidence>
<evidence type="ECO:0000313" key="4">
    <source>
        <dbReference type="EMBL" id="RZF20724.1"/>
    </source>
</evidence>
<name>A0ABY0IGS1_9BACT</name>
<dbReference type="Pfam" id="PF00072">
    <property type="entry name" value="Response_reg"/>
    <property type="match status" value="1"/>
</dbReference>
<dbReference type="InterPro" id="IPR050595">
    <property type="entry name" value="Bact_response_regulator"/>
</dbReference>
<evidence type="ECO:0000256" key="1">
    <source>
        <dbReference type="ARBA" id="ARBA00022553"/>
    </source>
</evidence>
<proteinExistence type="predicted"/>
<comment type="caution">
    <text evidence="4">The sequence shown here is derived from an EMBL/GenBank/DDBJ whole genome shotgun (WGS) entry which is preliminary data.</text>
</comment>
<dbReference type="PANTHER" id="PTHR44591:SF3">
    <property type="entry name" value="RESPONSE REGULATORY DOMAIN-CONTAINING PROTEIN"/>
    <property type="match status" value="1"/>
</dbReference>
<evidence type="ECO:0000256" key="2">
    <source>
        <dbReference type="PROSITE-ProRule" id="PRU00169"/>
    </source>
</evidence>
<dbReference type="Gene3D" id="3.40.50.2300">
    <property type="match status" value="1"/>
</dbReference>
<dbReference type="SUPFAM" id="SSF52172">
    <property type="entry name" value="CheY-like"/>
    <property type="match status" value="1"/>
</dbReference>
<dbReference type="SMART" id="SM00448">
    <property type="entry name" value="REC"/>
    <property type="match status" value="1"/>
</dbReference>
<evidence type="ECO:0000259" key="3">
    <source>
        <dbReference type="PROSITE" id="PS50110"/>
    </source>
</evidence>
<dbReference type="InterPro" id="IPR011006">
    <property type="entry name" value="CheY-like_superfamily"/>
</dbReference>
<dbReference type="Proteomes" id="UP000443582">
    <property type="component" value="Unassembled WGS sequence"/>
</dbReference>
<dbReference type="PROSITE" id="PS50110">
    <property type="entry name" value="RESPONSE_REGULATORY"/>
    <property type="match status" value="1"/>
</dbReference>